<name>A0A838L7H1_9SPHN</name>
<dbReference type="GO" id="GO:0035438">
    <property type="term" value="F:cyclic-di-GMP binding"/>
    <property type="evidence" value="ECO:0007669"/>
    <property type="project" value="InterPro"/>
</dbReference>
<evidence type="ECO:0000256" key="1">
    <source>
        <dbReference type="SAM" id="MobiDB-lite"/>
    </source>
</evidence>
<dbReference type="SUPFAM" id="SSF141371">
    <property type="entry name" value="PilZ domain-like"/>
    <property type="match status" value="1"/>
</dbReference>
<accession>A0A838L7H1</accession>
<gene>
    <name evidence="3" type="ORF">HZF05_12745</name>
</gene>
<protein>
    <submittedName>
        <fullName evidence="3">PilZ domain-containing protein</fullName>
    </submittedName>
</protein>
<dbReference type="Pfam" id="PF07238">
    <property type="entry name" value="PilZ"/>
    <property type="match status" value="1"/>
</dbReference>
<evidence type="ECO:0000313" key="3">
    <source>
        <dbReference type="EMBL" id="MBA2934967.1"/>
    </source>
</evidence>
<dbReference type="InterPro" id="IPR009875">
    <property type="entry name" value="PilZ_domain"/>
</dbReference>
<evidence type="ECO:0000259" key="2">
    <source>
        <dbReference type="Pfam" id="PF07238"/>
    </source>
</evidence>
<dbReference type="AlphaFoldDB" id="A0A838L7H1"/>
<feature type="domain" description="PilZ" evidence="2">
    <location>
        <begin position="24"/>
        <end position="104"/>
    </location>
</feature>
<proteinExistence type="predicted"/>
<feature type="region of interest" description="Disordered" evidence="1">
    <location>
        <begin position="1"/>
        <end position="23"/>
    </location>
</feature>
<evidence type="ECO:0000313" key="4">
    <source>
        <dbReference type="Proteomes" id="UP000570166"/>
    </source>
</evidence>
<organism evidence="3 4">
    <name type="scientific">Sphingomonas chungangi</name>
    <dbReference type="NCBI Taxonomy" id="2683589"/>
    <lineage>
        <taxon>Bacteria</taxon>
        <taxon>Pseudomonadati</taxon>
        <taxon>Pseudomonadota</taxon>
        <taxon>Alphaproteobacteria</taxon>
        <taxon>Sphingomonadales</taxon>
        <taxon>Sphingomonadaceae</taxon>
        <taxon>Sphingomonas</taxon>
    </lineage>
</organism>
<reference evidence="3 4" key="1">
    <citation type="submission" date="2020-07" db="EMBL/GenBank/DDBJ databases">
        <authorList>
            <person name="Sun Q."/>
        </authorList>
    </citation>
    <scope>NUCLEOTIDE SEQUENCE [LARGE SCALE GENOMIC DNA]</scope>
    <source>
        <strain evidence="3 4">CGMCC 1.13654</strain>
    </source>
</reference>
<comment type="caution">
    <text evidence="3">The sequence shown here is derived from an EMBL/GenBank/DDBJ whole genome shotgun (WGS) entry which is preliminary data.</text>
</comment>
<dbReference type="EMBL" id="JACEIB010000007">
    <property type="protein sequence ID" value="MBA2934967.1"/>
    <property type="molecule type" value="Genomic_DNA"/>
</dbReference>
<keyword evidence="4" id="KW-1185">Reference proteome</keyword>
<dbReference type="Proteomes" id="UP000570166">
    <property type="component" value="Unassembled WGS sequence"/>
</dbReference>
<dbReference type="RefSeq" id="WP_160366735.1">
    <property type="nucleotide sequence ID" value="NZ_JACEIB010000007.1"/>
</dbReference>
<sequence length="134" mass="14572">MSSTAHLSLVPDADPAAATPRQVEREHRYSVLLTGSIRKANAGNRMPIKIRNISSGGMMCECAYPPRVDDLVEIELPRLGHVAGHIRWGAKGRLGIAFDGPIDPTLAWVKAEKSEVLFDLPPMDTRRPGVVAAH</sequence>